<dbReference type="Proteomes" id="UP001595925">
    <property type="component" value="Unassembled WGS sequence"/>
</dbReference>
<proteinExistence type="predicted"/>
<evidence type="ECO:0000313" key="2">
    <source>
        <dbReference type="Proteomes" id="UP001595925"/>
    </source>
</evidence>
<protein>
    <submittedName>
        <fullName evidence="1">Uncharacterized protein</fullName>
    </submittedName>
</protein>
<organism evidence="1 2">
    <name type="scientific">Saliphagus infecundisoli</name>
    <dbReference type="NCBI Taxonomy" id="1849069"/>
    <lineage>
        <taxon>Archaea</taxon>
        <taxon>Methanobacteriati</taxon>
        <taxon>Methanobacteriota</taxon>
        <taxon>Stenosarchaea group</taxon>
        <taxon>Halobacteria</taxon>
        <taxon>Halobacteriales</taxon>
        <taxon>Natrialbaceae</taxon>
        <taxon>Saliphagus</taxon>
    </lineage>
</organism>
<sequence>MPGEYELTAVLGFGYLTRELEGRKEREPLESIAFDGRFGEELDL</sequence>
<dbReference type="RefSeq" id="WP_263623671.1">
    <property type="nucleotide sequence ID" value="NZ_JAIVEF010000008.1"/>
</dbReference>
<reference evidence="1 2" key="1">
    <citation type="journal article" date="2019" name="Int. J. Syst. Evol. Microbiol.">
        <title>The Global Catalogue of Microorganisms (GCM) 10K type strain sequencing project: providing services to taxonomists for standard genome sequencing and annotation.</title>
        <authorList>
            <consortium name="The Broad Institute Genomics Platform"/>
            <consortium name="The Broad Institute Genome Sequencing Center for Infectious Disease"/>
            <person name="Wu L."/>
            <person name="Ma J."/>
        </authorList>
    </citation>
    <scope>NUCLEOTIDE SEQUENCE [LARGE SCALE GENOMIC DNA]</scope>
    <source>
        <strain evidence="1 2">CGMCC 1.15824</strain>
    </source>
</reference>
<comment type="caution">
    <text evidence="1">The sequence shown here is derived from an EMBL/GenBank/DDBJ whole genome shotgun (WGS) entry which is preliminary data.</text>
</comment>
<evidence type="ECO:0000313" key="1">
    <source>
        <dbReference type="EMBL" id="MFC4989863.1"/>
    </source>
</evidence>
<gene>
    <name evidence="1" type="ORF">ACFPFO_19275</name>
</gene>
<name>A0ABD5QJG0_9EURY</name>
<dbReference type="AlphaFoldDB" id="A0ABD5QJG0"/>
<accession>A0ABD5QJG0</accession>
<keyword evidence="2" id="KW-1185">Reference proteome</keyword>
<dbReference type="EMBL" id="JBHSJG010000055">
    <property type="protein sequence ID" value="MFC4989863.1"/>
    <property type="molecule type" value="Genomic_DNA"/>
</dbReference>